<gene>
    <name evidence="1" type="ORF">LCGC14_2418510</name>
</gene>
<name>A0A0F9BQG8_9ZZZZ</name>
<accession>A0A0F9BQG8</accession>
<protein>
    <submittedName>
        <fullName evidence="1">Uncharacterized protein</fullName>
    </submittedName>
</protein>
<dbReference type="EMBL" id="LAZR01036711">
    <property type="protein sequence ID" value="KKL24120.1"/>
    <property type="molecule type" value="Genomic_DNA"/>
</dbReference>
<comment type="caution">
    <text evidence="1">The sequence shown here is derived from an EMBL/GenBank/DDBJ whole genome shotgun (WGS) entry which is preliminary data.</text>
</comment>
<evidence type="ECO:0000313" key="1">
    <source>
        <dbReference type="EMBL" id="KKL24120.1"/>
    </source>
</evidence>
<reference evidence="1" key="1">
    <citation type="journal article" date="2015" name="Nature">
        <title>Complex archaea that bridge the gap between prokaryotes and eukaryotes.</title>
        <authorList>
            <person name="Spang A."/>
            <person name="Saw J.H."/>
            <person name="Jorgensen S.L."/>
            <person name="Zaremba-Niedzwiedzka K."/>
            <person name="Martijn J."/>
            <person name="Lind A.E."/>
            <person name="van Eijk R."/>
            <person name="Schleper C."/>
            <person name="Guy L."/>
            <person name="Ettema T.J."/>
        </authorList>
    </citation>
    <scope>NUCLEOTIDE SEQUENCE</scope>
</reference>
<sequence>IEGGGGRTYLGAVGNQMGRMLHFINQVDFPGRLFRRGMATNTIYGTIILHFGSRPRDMYGRDNPFDLTAFIPAAEESPNGLKLTWTTTQASDVCDTTVDISAGTMEATVFEVLGLPSMAGMMPASSTDTYPHTGDISDPGHQFDVPTGRYLRRIFILQQDDTSLGSGGPLVSGDEIGQVILELSKDNRRLIQQDWDALISDPGIPLEVALTAAGAVTKPVEQVVPGFGVVDLRKYAHPDYGLDLRAYQTSDVKLGVTIENYASGDDTIIFYDMVVPYAGRR</sequence>
<dbReference type="AlphaFoldDB" id="A0A0F9BQG8"/>
<organism evidence="1">
    <name type="scientific">marine sediment metagenome</name>
    <dbReference type="NCBI Taxonomy" id="412755"/>
    <lineage>
        <taxon>unclassified sequences</taxon>
        <taxon>metagenomes</taxon>
        <taxon>ecological metagenomes</taxon>
    </lineage>
</organism>
<proteinExistence type="predicted"/>
<feature type="non-terminal residue" evidence="1">
    <location>
        <position position="1"/>
    </location>
</feature>